<dbReference type="EMBL" id="MN740705">
    <property type="protein sequence ID" value="QHU09098.1"/>
    <property type="molecule type" value="Genomic_DNA"/>
</dbReference>
<dbReference type="Gene3D" id="3.40.50.300">
    <property type="entry name" value="P-loop containing nucleotide triphosphate hydrolases"/>
    <property type="match status" value="1"/>
</dbReference>
<reference evidence="2" key="1">
    <citation type="journal article" date="2020" name="Nature">
        <title>Giant virus diversity and host interactions through global metagenomics.</title>
        <authorList>
            <person name="Schulz F."/>
            <person name="Roux S."/>
            <person name="Paez-Espino D."/>
            <person name="Jungbluth S."/>
            <person name="Walsh D.A."/>
            <person name="Denef V.J."/>
            <person name="McMahon K.D."/>
            <person name="Konstantinidis K.T."/>
            <person name="Eloe-Fadrosh E.A."/>
            <person name="Kyrpides N.C."/>
            <person name="Woyke T."/>
        </authorList>
    </citation>
    <scope>NUCLEOTIDE SEQUENCE</scope>
    <source>
        <strain evidence="2">GVMAG-S-1074260-58</strain>
    </source>
</reference>
<dbReference type="PANTHER" id="PTHR10513">
    <property type="entry name" value="DEOXYNUCLEOSIDE KINASE"/>
    <property type="match status" value="1"/>
</dbReference>
<dbReference type="GO" id="GO:0005524">
    <property type="term" value="F:ATP binding"/>
    <property type="evidence" value="ECO:0007669"/>
    <property type="project" value="InterPro"/>
</dbReference>
<dbReference type="InterPro" id="IPR031314">
    <property type="entry name" value="DNK_dom"/>
</dbReference>
<dbReference type="GO" id="GO:0005737">
    <property type="term" value="C:cytoplasm"/>
    <property type="evidence" value="ECO:0007669"/>
    <property type="project" value="TreeGrafter"/>
</dbReference>
<dbReference type="SUPFAM" id="SSF52540">
    <property type="entry name" value="P-loop containing nucleoside triphosphate hydrolases"/>
    <property type="match status" value="1"/>
</dbReference>
<dbReference type="GO" id="GO:0019136">
    <property type="term" value="F:deoxynucleoside kinase activity"/>
    <property type="evidence" value="ECO:0007669"/>
    <property type="project" value="InterPro"/>
</dbReference>
<dbReference type="InterPro" id="IPR050566">
    <property type="entry name" value="Deoxyribonucleoside_kinase"/>
</dbReference>
<protein>
    <recommendedName>
        <fullName evidence="1">Deoxynucleoside kinase domain-containing protein</fullName>
    </recommendedName>
</protein>
<name>A0A6C0JYX5_9ZZZZ</name>
<evidence type="ECO:0000259" key="1">
    <source>
        <dbReference type="Pfam" id="PF01712"/>
    </source>
</evidence>
<dbReference type="InterPro" id="IPR027417">
    <property type="entry name" value="P-loop_NTPase"/>
</dbReference>
<dbReference type="PANTHER" id="PTHR10513:SF35">
    <property type="entry name" value="DEOXYADENOSINE KINASE"/>
    <property type="match status" value="1"/>
</dbReference>
<accession>A0A6C0JYX5</accession>
<dbReference type="InterPro" id="IPR002624">
    <property type="entry name" value="DCK/DGK"/>
</dbReference>
<dbReference type="Pfam" id="PF01712">
    <property type="entry name" value="dNK"/>
    <property type="match status" value="1"/>
</dbReference>
<evidence type="ECO:0000313" key="2">
    <source>
        <dbReference type="EMBL" id="QHU09098.1"/>
    </source>
</evidence>
<organism evidence="2">
    <name type="scientific">viral metagenome</name>
    <dbReference type="NCBI Taxonomy" id="1070528"/>
    <lineage>
        <taxon>unclassified sequences</taxon>
        <taxon>metagenomes</taxon>
        <taxon>organismal metagenomes</taxon>
    </lineage>
</organism>
<feature type="domain" description="Deoxynucleoside kinase" evidence="1">
    <location>
        <begin position="5"/>
        <end position="213"/>
    </location>
</feature>
<sequence length="219" mass="26032">MTLIITIQGNIGGGKSTFLNHLKTLYKDNLNICFLQEPVEEWLSIRDTSGVSILELFYAEQHKYAFSFQMMAYISRLAILKKAFNSGYEIIISERSLETDRNIFEKMLYDDDKITHIEHQIYSKWFDTFKYDFPEEYVFYMHTTPQIIYERIQKRDRKGELIPLEYLKTCHVYHETWVDSLPLDRVSIIDGNVDFNDEPEILNLWVSQLQSFINKCIPL</sequence>
<dbReference type="PIRSF" id="PIRSF000705">
    <property type="entry name" value="DNK"/>
    <property type="match status" value="1"/>
</dbReference>
<proteinExistence type="predicted"/>
<dbReference type="AlphaFoldDB" id="A0A6C0JYX5"/>